<dbReference type="Proteomes" id="UP000015527">
    <property type="component" value="Unassembled WGS sequence"/>
</dbReference>
<dbReference type="PROSITE" id="PS50234">
    <property type="entry name" value="VWFA"/>
    <property type="match status" value="1"/>
</dbReference>
<comment type="caution">
    <text evidence="4">The sequence shown here is derived from an EMBL/GenBank/DDBJ whole genome shotgun (WGS) entry which is preliminary data.</text>
</comment>
<dbReference type="SUPFAM" id="SSF53300">
    <property type="entry name" value="vWA-like"/>
    <property type="match status" value="1"/>
</dbReference>
<dbReference type="EMBL" id="ATHL01000139">
    <property type="protein sequence ID" value="EQB08974.1"/>
    <property type="molecule type" value="Genomic_DNA"/>
</dbReference>
<name>T0IH52_9SPHN</name>
<gene>
    <name evidence="4" type="ORF">L284_20715</name>
</gene>
<protein>
    <recommendedName>
        <fullName evidence="3">VWFA domain-containing protein</fullName>
    </recommendedName>
</protein>
<dbReference type="PATRIC" id="fig|1096930.3.peg.4074"/>
<evidence type="ECO:0000256" key="1">
    <source>
        <dbReference type="SAM" id="MobiDB-lite"/>
    </source>
</evidence>
<proteinExistence type="predicted"/>
<dbReference type="AlphaFoldDB" id="T0IH52"/>
<keyword evidence="2" id="KW-0812">Transmembrane</keyword>
<reference evidence="4 5" key="1">
    <citation type="journal article" date="2013" name="Genome Announc.">
        <title>Genome Sequence of Novosphingobium lindaniclasticum LE124T, Isolated from a Hexachlorocyclohexane Dumpsite.</title>
        <authorList>
            <person name="Saxena A."/>
            <person name="Nayyar N."/>
            <person name="Sangwan N."/>
            <person name="Kumari R."/>
            <person name="Khurana J.P."/>
            <person name="Lal R."/>
        </authorList>
    </citation>
    <scope>NUCLEOTIDE SEQUENCE [LARGE SCALE GENOMIC DNA]</scope>
    <source>
        <strain evidence="4 5">LE124</strain>
    </source>
</reference>
<evidence type="ECO:0000313" key="4">
    <source>
        <dbReference type="EMBL" id="EQB08974.1"/>
    </source>
</evidence>
<dbReference type="Pfam" id="PF13400">
    <property type="entry name" value="Tad"/>
    <property type="match status" value="1"/>
</dbReference>
<accession>T0IH52</accession>
<evidence type="ECO:0000259" key="3">
    <source>
        <dbReference type="PROSITE" id="PS50234"/>
    </source>
</evidence>
<keyword evidence="2" id="KW-0472">Membrane</keyword>
<dbReference type="RefSeq" id="WP_021235829.1">
    <property type="nucleotide sequence ID" value="NZ_ATHL01000139.1"/>
</dbReference>
<sequence>MRMILRQLHRLSRDISGNVLPLAAVGMVVAAAVVGSAIDLSRNFKVENQLQAACDSAVLAARRTVATDADTTTPVNGLAPSVHTVADNYFATNFNTVQGTGSTAFEVSSDDKGQTVKGAATTVLDTVVMRLFGFDHFTVNVACTSSMGIGNADVMMVLDTTGSMGEALGGSTRIAALRAAMKNFYTTISTATKETNARVRYGFVPYSSTVNVGRLLKDLDPSYLADSWNYQSRIPIFVNLSAGTKTGSATVEYESSGQTKTKGKNSYSYNDCTKALPKNQTSYSDTGSPTTTPVLSGTSPNITVNVVTRQEQQMLTYTCEGNWSSYYIYTTTNKRTKVTTEPYKDATNSTGGAGSTFDHWEYRQVTGVNTSTYKTFARTTVPNGSNGAAVSYTWGGCIEERSTSNTATFGYNSITGITPSSALDIDIDSAPTSDPATKWGPLWPEISYRRAGSSSSTWTRAITEDGALAGSYCPAQAQLLKEMDKSSFDTYANSLTAAGGTYLDIGMIWGGRMLSPDGIFRNVVNLEPTNGGEVARHIIFMTDGQMDTSNSVPTAWGLDWWDLRTTSDGSESTADARHTSRFLAVCEAVKAKGIRVWVIAFTSGLSRDLKTCASDDSSYVATNAADLNTAFQEIAKQVGELRITE</sequence>
<dbReference type="eggNOG" id="COG4961">
    <property type="taxonomic scope" value="Bacteria"/>
</dbReference>
<dbReference type="OrthoDB" id="7522752at2"/>
<evidence type="ECO:0000256" key="2">
    <source>
        <dbReference type="SAM" id="Phobius"/>
    </source>
</evidence>
<dbReference type="InterPro" id="IPR002035">
    <property type="entry name" value="VWF_A"/>
</dbReference>
<dbReference type="InterPro" id="IPR028087">
    <property type="entry name" value="Tad_N"/>
</dbReference>
<feature type="region of interest" description="Disordered" evidence="1">
    <location>
        <begin position="278"/>
        <end position="297"/>
    </location>
</feature>
<dbReference type="Gene3D" id="3.40.50.410">
    <property type="entry name" value="von Willebrand factor, type A domain"/>
    <property type="match status" value="2"/>
</dbReference>
<keyword evidence="5" id="KW-1185">Reference proteome</keyword>
<feature type="transmembrane region" description="Helical" evidence="2">
    <location>
        <begin position="20"/>
        <end position="38"/>
    </location>
</feature>
<organism evidence="4 5">
    <name type="scientific">Novosphingobium lindaniclasticum LE124</name>
    <dbReference type="NCBI Taxonomy" id="1096930"/>
    <lineage>
        <taxon>Bacteria</taxon>
        <taxon>Pseudomonadati</taxon>
        <taxon>Pseudomonadota</taxon>
        <taxon>Alphaproteobacteria</taxon>
        <taxon>Sphingomonadales</taxon>
        <taxon>Sphingomonadaceae</taxon>
        <taxon>Novosphingobium</taxon>
    </lineage>
</organism>
<feature type="domain" description="VWFA" evidence="3">
    <location>
        <begin position="153"/>
        <end position="211"/>
    </location>
</feature>
<dbReference type="InterPro" id="IPR036465">
    <property type="entry name" value="vWFA_dom_sf"/>
</dbReference>
<evidence type="ECO:0000313" key="5">
    <source>
        <dbReference type="Proteomes" id="UP000015527"/>
    </source>
</evidence>
<keyword evidence="2" id="KW-1133">Transmembrane helix</keyword>